<feature type="domain" description="Response regulatory" evidence="2">
    <location>
        <begin position="4"/>
        <end position="119"/>
    </location>
</feature>
<dbReference type="GO" id="GO:0003723">
    <property type="term" value="F:RNA binding"/>
    <property type="evidence" value="ECO:0007669"/>
    <property type="project" value="InterPro"/>
</dbReference>
<organism evidence="4 5">
    <name type="scientific">Humisphaera borealis</name>
    <dbReference type="NCBI Taxonomy" id="2807512"/>
    <lineage>
        <taxon>Bacteria</taxon>
        <taxon>Pseudomonadati</taxon>
        <taxon>Planctomycetota</taxon>
        <taxon>Phycisphaerae</taxon>
        <taxon>Tepidisphaerales</taxon>
        <taxon>Tepidisphaeraceae</taxon>
        <taxon>Humisphaera</taxon>
    </lineage>
</organism>
<evidence type="ECO:0000313" key="5">
    <source>
        <dbReference type="Proteomes" id="UP000593765"/>
    </source>
</evidence>
<evidence type="ECO:0000259" key="3">
    <source>
        <dbReference type="PROSITE" id="PS50921"/>
    </source>
</evidence>
<dbReference type="Gene3D" id="3.40.50.2300">
    <property type="match status" value="1"/>
</dbReference>
<dbReference type="Pfam" id="PF00072">
    <property type="entry name" value="Response_reg"/>
    <property type="match status" value="1"/>
</dbReference>
<dbReference type="PIRSF" id="PIRSF036382">
    <property type="entry name" value="RR_antiterm"/>
    <property type="match status" value="1"/>
</dbReference>
<dbReference type="InterPro" id="IPR036388">
    <property type="entry name" value="WH-like_DNA-bd_sf"/>
</dbReference>
<feature type="domain" description="ANTAR" evidence="3">
    <location>
        <begin position="132"/>
        <end position="193"/>
    </location>
</feature>
<dbReference type="GO" id="GO:0000160">
    <property type="term" value="P:phosphorelay signal transduction system"/>
    <property type="evidence" value="ECO:0007669"/>
    <property type="project" value="InterPro"/>
</dbReference>
<keyword evidence="5" id="KW-1185">Reference proteome</keyword>
<dbReference type="RefSeq" id="WP_206290732.1">
    <property type="nucleotide sequence ID" value="NZ_CP063458.1"/>
</dbReference>
<proteinExistence type="predicted"/>
<reference evidence="4 5" key="1">
    <citation type="submission" date="2020-10" db="EMBL/GenBank/DDBJ databases">
        <title>Wide distribution of Phycisphaera-like planctomycetes from WD2101 soil group in peatlands and genome analysis of the first cultivated representative.</title>
        <authorList>
            <person name="Dedysh S.N."/>
            <person name="Beletsky A.V."/>
            <person name="Ivanova A."/>
            <person name="Kulichevskaya I.S."/>
            <person name="Suzina N.E."/>
            <person name="Philippov D.A."/>
            <person name="Rakitin A.L."/>
            <person name="Mardanov A.V."/>
            <person name="Ravin N.V."/>
        </authorList>
    </citation>
    <scope>NUCLEOTIDE SEQUENCE [LARGE SCALE GENOMIC DNA]</scope>
    <source>
        <strain evidence="4 5">M1803</strain>
    </source>
</reference>
<protein>
    <submittedName>
        <fullName evidence="4">ANTAR domain-containing protein</fullName>
    </submittedName>
</protein>
<evidence type="ECO:0000313" key="4">
    <source>
        <dbReference type="EMBL" id="QOV87821.1"/>
    </source>
</evidence>
<dbReference type="InterPro" id="IPR011006">
    <property type="entry name" value="CheY-like_superfamily"/>
</dbReference>
<gene>
    <name evidence="4" type="ORF">IPV69_16200</name>
</gene>
<dbReference type="InterPro" id="IPR008327">
    <property type="entry name" value="Sig_transdc_resp-reg_antiterm"/>
</dbReference>
<evidence type="ECO:0000256" key="1">
    <source>
        <dbReference type="PROSITE-ProRule" id="PRU00169"/>
    </source>
</evidence>
<dbReference type="InterPro" id="IPR001789">
    <property type="entry name" value="Sig_transdc_resp-reg_receiver"/>
</dbReference>
<dbReference type="PROSITE" id="PS50110">
    <property type="entry name" value="RESPONSE_REGULATORY"/>
    <property type="match status" value="1"/>
</dbReference>
<dbReference type="EMBL" id="CP063458">
    <property type="protein sequence ID" value="QOV87821.1"/>
    <property type="molecule type" value="Genomic_DNA"/>
</dbReference>
<accession>A0A7M2WSN7</accession>
<dbReference type="KEGG" id="hbs:IPV69_16200"/>
<dbReference type="SUPFAM" id="SSF52172">
    <property type="entry name" value="CheY-like"/>
    <property type="match status" value="1"/>
</dbReference>
<dbReference type="InterPro" id="IPR005561">
    <property type="entry name" value="ANTAR"/>
</dbReference>
<comment type="caution">
    <text evidence="1">Lacks conserved residue(s) required for the propagation of feature annotation.</text>
</comment>
<dbReference type="Gene3D" id="1.10.10.10">
    <property type="entry name" value="Winged helix-like DNA-binding domain superfamily/Winged helix DNA-binding domain"/>
    <property type="match status" value="1"/>
</dbReference>
<dbReference type="Pfam" id="PF03861">
    <property type="entry name" value="ANTAR"/>
    <property type="match status" value="1"/>
</dbReference>
<dbReference type="AlphaFoldDB" id="A0A7M2WSN7"/>
<sequence length="202" mass="21650">MPLRVLLVADDAAVVAPFQSAIRLAGHVAVASAAVNAEEALGHVSAFEANAVLMVVPFHGDDGFDLCRALQLSGPIPVVVVTDQADPRLISQCLITGVVGCIGRSATVGEIAATLSLGGTWFAAVARLRAERDSLVEQSRQLLQTLENRKLIERAKGIYMKLLGLQEAEAHRRLQQESQKRRLGLAELARKIIESDELLGRG</sequence>
<dbReference type="Proteomes" id="UP000593765">
    <property type="component" value="Chromosome"/>
</dbReference>
<evidence type="ECO:0000259" key="2">
    <source>
        <dbReference type="PROSITE" id="PS50110"/>
    </source>
</evidence>
<name>A0A7M2WSN7_9BACT</name>
<dbReference type="SMART" id="SM01012">
    <property type="entry name" value="ANTAR"/>
    <property type="match status" value="1"/>
</dbReference>
<dbReference type="PROSITE" id="PS50921">
    <property type="entry name" value="ANTAR"/>
    <property type="match status" value="1"/>
</dbReference>
<dbReference type="SMART" id="SM00448">
    <property type="entry name" value="REC"/>
    <property type="match status" value="1"/>
</dbReference>